<feature type="chain" id="PRO_5035225777" evidence="3">
    <location>
        <begin position="28"/>
        <end position="547"/>
    </location>
</feature>
<keyword evidence="5" id="KW-1185">Reference proteome</keyword>
<keyword evidence="2" id="KW-1133">Transmembrane helix</keyword>
<evidence type="ECO:0000256" key="1">
    <source>
        <dbReference type="SAM" id="MobiDB-lite"/>
    </source>
</evidence>
<evidence type="ECO:0000313" key="4">
    <source>
        <dbReference type="EMBL" id="CAG7828100.1"/>
    </source>
</evidence>
<feature type="compositionally biased region" description="Low complexity" evidence="1">
    <location>
        <begin position="41"/>
        <end position="88"/>
    </location>
</feature>
<evidence type="ECO:0000256" key="2">
    <source>
        <dbReference type="SAM" id="Phobius"/>
    </source>
</evidence>
<feature type="region of interest" description="Disordered" evidence="1">
    <location>
        <begin position="31"/>
        <end position="93"/>
    </location>
</feature>
<reference evidence="4" key="1">
    <citation type="submission" date="2021-06" db="EMBL/GenBank/DDBJ databases">
        <authorList>
            <person name="Hodson N. C."/>
            <person name="Mongue J. A."/>
            <person name="Jaron S. K."/>
        </authorList>
    </citation>
    <scope>NUCLEOTIDE SEQUENCE</scope>
</reference>
<gene>
    <name evidence="4" type="ORF">AFUS01_LOCUS38051</name>
</gene>
<accession>A0A8J2LAD6</accession>
<name>A0A8J2LAD6_9HEXA</name>
<feature type="compositionally biased region" description="Polar residues" evidence="1">
    <location>
        <begin position="31"/>
        <end position="40"/>
    </location>
</feature>
<feature type="transmembrane region" description="Helical" evidence="2">
    <location>
        <begin position="526"/>
        <end position="546"/>
    </location>
</feature>
<proteinExistence type="predicted"/>
<dbReference type="AlphaFoldDB" id="A0A8J2LAD6"/>
<comment type="caution">
    <text evidence="4">The sequence shown here is derived from an EMBL/GenBank/DDBJ whole genome shotgun (WGS) entry which is preliminary data.</text>
</comment>
<feature type="signal peptide" evidence="3">
    <location>
        <begin position="1"/>
        <end position="27"/>
    </location>
</feature>
<dbReference type="EMBL" id="CAJVCH010546168">
    <property type="protein sequence ID" value="CAG7828100.1"/>
    <property type="molecule type" value="Genomic_DNA"/>
</dbReference>
<protein>
    <submittedName>
        <fullName evidence="4">Uncharacterized protein</fullName>
    </submittedName>
</protein>
<keyword evidence="2" id="KW-0812">Transmembrane</keyword>
<evidence type="ECO:0000313" key="5">
    <source>
        <dbReference type="Proteomes" id="UP000708208"/>
    </source>
</evidence>
<sequence length="547" mass="60054">MKMHGRFFTRLPLPGVLLGLMIVAVGAQEGQSTTSHPNEQTTLNSSNPNNTTLNSSNPNNTTLNSSNPSTTTLSSPSPNIISTSSPIPQNQTEDVKIDAGDILYEACRKRQGITCYGDKKNCIMLRTCTFVGAISENDTSINVTVLTRVYNPPYDGVNLTVELQRDNKGNGNSIICTKPRFKSFKIRLSWKNKTNYEVQDQPGNETQLATTIIDKDQLKNDCLNDQVKNNFTIPPSQTLALKFYIMNNNTLVSQGLTHIDVQESTPKPDVGSRSRTGKCLGDLCSSSDPPQPTKSPKQQQEDTLYEMCLKNTAQCFGDTLGCTNGHNCTVLGVIKENRTNYVVYLVTKSYDPPLSDLNVTLTLKAPYNINSTSNTSDNHAMKKDGCQSPDFKDLQVQSIWRAKDLSQPTNETVIREAVLDKNTLRNRCNNDVKNLTTNATEMGDIMEESINYYLHFHLENDTLVPGGISSDLETDMMDNQNGTIFIVGQNGTAYLVGENNGIVTPEGTSSSPNTSPSNNANASAHISYFTFITLIISAFAVLFSTVT</sequence>
<keyword evidence="3" id="KW-0732">Signal</keyword>
<keyword evidence="2" id="KW-0472">Membrane</keyword>
<organism evidence="4 5">
    <name type="scientific">Allacma fusca</name>
    <dbReference type="NCBI Taxonomy" id="39272"/>
    <lineage>
        <taxon>Eukaryota</taxon>
        <taxon>Metazoa</taxon>
        <taxon>Ecdysozoa</taxon>
        <taxon>Arthropoda</taxon>
        <taxon>Hexapoda</taxon>
        <taxon>Collembola</taxon>
        <taxon>Symphypleona</taxon>
        <taxon>Sminthuridae</taxon>
        <taxon>Allacma</taxon>
    </lineage>
</organism>
<evidence type="ECO:0000256" key="3">
    <source>
        <dbReference type="SAM" id="SignalP"/>
    </source>
</evidence>
<dbReference type="Proteomes" id="UP000708208">
    <property type="component" value="Unassembled WGS sequence"/>
</dbReference>